<evidence type="ECO:0000313" key="3">
    <source>
        <dbReference type="Proteomes" id="UP001314229"/>
    </source>
</evidence>
<dbReference type="Proteomes" id="UP001314229">
    <property type="component" value="Unassembled WGS sequence"/>
</dbReference>
<dbReference type="Pfam" id="PF03568">
    <property type="entry name" value="Separin_C"/>
    <property type="match status" value="1"/>
</dbReference>
<dbReference type="GO" id="GO:0035082">
    <property type="term" value="P:axoneme assembly"/>
    <property type="evidence" value="ECO:0007669"/>
    <property type="project" value="InterPro"/>
</dbReference>
<keyword evidence="2" id="KW-0282">Flagellum</keyword>
<feature type="compositionally biased region" description="Basic and acidic residues" evidence="1">
    <location>
        <begin position="2310"/>
        <end position="2326"/>
    </location>
</feature>
<dbReference type="Pfam" id="PF25439">
    <property type="entry name" value="TPR_CFAP46_N"/>
    <property type="match status" value="1"/>
</dbReference>
<dbReference type="InterPro" id="IPR039586">
    <property type="entry name" value="CFAP46"/>
</dbReference>
<feature type="compositionally biased region" description="Basic and acidic residues" evidence="1">
    <location>
        <begin position="2248"/>
        <end position="2257"/>
    </location>
</feature>
<organism evidence="2 3">
    <name type="scientific">Scomber scombrus</name>
    <name type="common">Atlantic mackerel</name>
    <name type="synonym">Scomber vernalis</name>
    <dbReference type="NCBI Taxonomy" id="13677"/>
    <lineage>
        <taxon>Eukaryota</taxon>
        <taxon>Metazoa</taxon>
        <taxon>Chordata</taxon>
        <taxon>Craniata</taxon>
        <taxon>Vertebrata</taxon>
        <taxon>Euteleostomi</taxon>
        <taxon>Actinopterygii</taxon>
        <taxon>Neopterygii</taxon>
        <taxon>Teleostei</taxon>
        <taxon>Neoteleostei</taxon>
        <taxon>Acanthomorphata</taxon>
        <taxon>Pelagiaria</taxon>
        <taxon>Scombriformes</taxon>
        <taxon>Scombridae</taxon>
        <taxon>Scomber</taxon>
    </lineage>
</organism>
<accession>A0AAV1NT98</accession>
<dbReference type="EMBL" id="CAWUFR010000057">
    <property type="protein sequence ID" value="CAK6962375.1"/>
    <property type="molecule type" value="Genomic_DNA"/>
</dbReference>
<proteinExistence type="predicted"/>
<dbReference type="Gene3D" id="1.25.40.10">
    <property type="entry name" value="Tetratricopeptide repeat domain"/>
    <property type="match status" value="1"/>
</dbReference>
<dbReference type="PANTHER" id="PTHR15977:SF15">
    <property type="entry name" value="CILIA- AND FLAGELLA-ASSOCIATED PROTEIN 46"/>
    <property type="match status" value="1"/>
</dbReference>
<dbReference type="GO" id="GO:0060294">
    <property type="term" value="P:cilium movement involved in cell motility"/>
    <property type="evidence" value="ECO:0007669"/>
    <property type="project" value="InterPro"/>
</dbReference>
<keyword evidence="2" id="KW-0966">Cell projection</keyword>
<feature type="compositionally biased region" description="Basic and acidic residues" evidence="1">
    <location>
        <begin position="1381"/>
        <end position="1392"/>
    </location>
</feature>
<feature type="region of interest" description="Disordered" evidence="1">
    <location>
        <begin position="1931"/>
        <end position="1972"/>
    </location>
</feature>
<dbReference type="SUPFAM" id="SSF48452">
    <property type="entry name" value="TPR-like"/>
    <property type="match status" value="2"/>
</dbReference>
<sequence>MDLDVRQYITQATEKQDSEALQSAFSLLTAARSSGRTKRAAPELYVLCAEASLQLGRLEISAACLKMYFEGNPPANQLMCRAYLCQGQHKSQPTTGSVEDFEEAVQYFLKAIEISKHKPRYHYMVFNASVLYFQTVCPLLQPGRCLHLVSSLRQVVQSLEEVADQDHSWRAELMMHLIESLVDSGKMEDAGSFAKVTEEFIKAHTPHLYPKLFTLLVQHQLSESDVLLEMSRQCTALAIIYKIQQFKIGMKEINEVELAKKDSTELEEIFHLLVDCTKASSIPENSTSQQITPIKPADRVAFLLELALLASQVKHQKVAAECLKELKSAGEATIGQRIIMECINCEINLLKKEAKMNDYSKASVEARLKEIGKLDQWLQTAAREEDPRAMQAVCATQWSFCLPLLQHNLRRRVKTPLLSVAQALEDMQSMLPEMRCQIHSELAVIEEEEGRLEASLIHLQKAMLLDNGTQRESLSSAFRLLKLRETLYQTPSRTEDKAAMLMQQAKDIKPEDKIDSRPILVAVGLLLAPADFQMVLDADNTSKIPVGSVGSGPAAQLSAEAQHHSTSVQKVDGHLTLQAEDTDNTERVKLWATLVKTARKQEVWDVCRAACRFCLLYDDGRWKISKTDNCRCAEGESSTECLHSCDGGQSSVRNMLRLLAEIHFISAEATVQKLQTKGVQLNSPVVPQQEKGVCVSEEDPHWIIYRDWIQVLSAYATSNFLRAAELGAEIRESWVATNAAIYLWNYSSHLLAAGEHQRLLPTFQSFVDMLRKTECTGNRALFVLFCDAVARGLIQPLCGPDSIEPAPTVDKGKNRAEKGVEKAASVQGVFLDPAALQDVRKALELCDYALRMSNCNIAGEAVPIAARKQVVATWVQLKRLLQQQIGSKMDTDDECKNEEVLAMTRVLVGVEMLQCNRILRHMEFSVPSFSTLVSMASECSWNDAVVELQVWCQLAAFCHNAKDHSLVLCCTKNALQLEEVAAKCLSTMPCVLYGSPAVNEMLSSAACLRGLSLIHESSGDLHSYREAMNMLLSSVSYAEKAENPALCVTAARHYWNTCLPLTRTSEERMQLKEPLEKILNALIHTNTKHANGKVKGLLTSTTPPLGSSKVEASIDEDDLTLKAAIYSSLLHIRIDRADWKGALQLLDKAIRDMPCTRHCLPLLKHRIQVKARLGESILLDMQKLQHEGEQCCSVMWHRAALCAGNINQQLTYYQNSITSLLSAETQWQKVSLLLEFGEWLYCHNFPKANAQHQVQWAIDILLQVETKQAEEEESKKRNTKSETLIGVQGLSFTENVSNLREMRRLDSLVRAHTLLAVMANRSSPEHQLNLLRAYTFVLLIWQVSMAVVCEISSELAKSQPPKPPPSAESKKGKDKGKGKKGKDPPPAEEKPKPVVLDQALPSTPEAWARYICPDQARQIFRTNSNPQCINTHSITKQTQSLFYLNLLEKELLSLSLGHLTLPILHLAEVFAHDLLDRRSLSDLYRLRIVRTCHLLCVETHSPYHEKLLNLSGIQEQEQMGSHKAIALSRERGFHNQRAETDEKAGSWQQSADVCAQDIWLDKAEVCLSMGLYQPARQLLAEAHSVAVELGDQIAMAKSLLSMATLACEEQNHAQALILLDKAQALGGDEEFWYQLTLTKVRIVVSQKDQDAQTKIDQIIKQGCGALKVNLEQRLNRLPELTFLITSLEMRGAIECIRATDSIEPGQRHCTKAVQRLIAACDKLRQCASGFTKLNYREQAAQSNAECAHGLRLLANLTTDTQKKWRFLLDGLSNMQFAITEQEHVVLNAQSLLLAKEESRGLLLLSKRKLLRLRLALAEFCLAMLEEQCEEEKKQALAQERKTSAEIALNEFTRCTPEPNSVEQEWLSVSSTLGQVALGQLAAVSSQSQDNTETRARGLALIGKSLRLLAAREDPIYMCALWDRGRQNAAWSDPKVASGADEDSEKDKDRETSRKEPRMTSAKRAEPQRRRHKAQQLLAQARKALAEAVRLCLQHKLPTSILADACLNMLYCHGHLDPGVSGQYLALFQSCCTVAVMTEVLSSACADTSVSQLSALFSLYRKLLLSEEERPSSMVKGVEDSLNSFSKAFSQLTINPNHLNILPELPPNLKILLLQHSEDGSKLYGAFYEMAKAPENQKGKTMQVTGTLICSRVAKVLVCPRALLALREQVRAFGLETRHAFLKEACWHSTEGRQEAPNEHQKTAAERKLEPHFREIVHDMEDYLNPLLMQLDLSCSRPQAASVPVPEMAKTKDKEEKGSSVQMEPGEFVVLLADRKLLELPLEALPFLQEESLSSVSRDFSLQLLHSRLHREEPEKVESDNKKETKGGKGTKGKGDQSQAIKVIPANRVLPPNTFPVDTRNIKYIVDPYNEGNFEGTSLCEKMKDILETNSQHFTHQLEGIMGSKQTPSLSEIEQLLCRCGGFIYLGTERFMAIIPPAKLAALNLSECHMALLFDLVQNNESVLRQSNLDMHKSAGQFALEKPLETAMLLSLDGVSCVVLNQWHSSFQQNTRNVATFLDNLLRERQTSGQTLHVLRKGNFHSSEIPHPNDQMLLIEDDDFQHKTTLTPSAFNCILYGLANLIVT</sequence>
<dbReference type="InterPro" id="IPR011990">
    <property type="entry name" value="TPR-like_helical_dom_sf"/>
</dbReference>
<keyword evidence="3" id="KW-1185">Reference proteome</keyword>
<dbReference type="SMART" id="SM00028">
    <property type="entry name" value="TPR"/>
    <property type="match status" value="3"/>
</dbReference>
<reference evidence="2 3" key="1">
    <citation type="submission" date="2024-01" db="EMBL/GenBank/DDBJ databases">
        <authorList>
            <person name="Alioto T."/>
            <person name="Alioto T."/>
            <person name="Gomez Garrido J."/>
        </authorList>
    </citation>
    <scope>NUCLEOTIDE SEQUENCE [LARGE SCALE GENOMIC DNA]</scope>
</reference>
<dbReference type="PANTHER" id="PTHR15977">
    <property type="entry name" value="CILIA- AND FLAGELLA-ASSOCIATED PROTEIN 46"/>
    <property type="match status" value="1"/>
</dbReference>
<feature type="region of interest" description="Disordered" evidence="1">
    <location>
        <begin position="1354"/>
        <end position="1395"/>
    </location>
</feature>
<dbReference type="InterPro" id="IPR019734">
    <property type="entry name" value="TPR_rpt"/>
</dbReference>
<feature type="compositionally biased region" description="Basic and acidic residues" evidence="1">
    <location>
        <begin position="1944"/>
        <end position="1967"/>
    </location>
</feature>
<evidence type="ECO:0000313" key="2">
    <source>
        <dbReference type="EMBL" id="CAK6962375.1"/>
    </source>
</evidence>
<keyword evidence="2" id="KW-0969">Cilium</keyword>
<feature type="region of interest" description="Disordered" evidence="1">
    <location>
        <begin position="2310"/>
        <end position="2339"/>
    </location>
</feature>
<gene>
    <name evidence="2" type="ORF">FSCOSCO3_A000566</name>
</gene>
<comment type="caution">
    <text evidence="2">The sequence shown here is derived from an EMBL/GenBank/DDBJ whole genome shotgun (WGS) entry which is preliminary data.</text>
</comment>
<protein>
    <submittedName>
        <fullName evidence="2">Cilia- and flagella-associated protein 46</fullName>
    </submittedName>
</protein>
<evidence type="ECO:0000256" key="1">
    <source>
        <dbReference type="SAM" id="MobiDB-lite"/>
    </source>
</evidence>
<feature type="region of interest" description="Disordered" evidence="1">
    <location>
        <begin position="2241"/>
        <end position="2260"/>
    </location>
</feature>
<name>A0AAV1NT98_SCOSC</name>
<dbReference type="InterPro" id="IPR057466">
    <property type="entry name" value="CFAP46_TPR"/>
</dbReference>